<organism evidence="1 2">
    <name type="scientific">Marivirga atlantica</name>
    <dbReference type="NCBI Taxonomy" id="1548457"/>
    <lineage>
        <taxon>Bacteria</taxon>
        <taxon>Pseudomonadati</taxon>
        <taxon>Bacteroidota</taxon>
        <taxon>Cytophagia</taxon>
        <taxon>Cytophagales</taxon>
        <taxon>Marivirgaceae</taxon>
        <taxon>Marivirga</taxon>
    </lineage>
</organism>
<keyword evidence="2" id="KW-1185">Reference proteome</keyword>
<proteinExistence type="predicted"/>
<dbReference type="AlphaFoldDB" id="A0A937AG52"/>
<accession>A0A937AG52</accession>
<dbReference type="Proteomes" id="UP000642920">
    <property type="component" value="Unassembled WGS sequence"/>
</dbReference>
<gene>
    <name evidence="1" type="ORF">JKP34_10190</name>
</gene>
<protein>
    <recommendedName>
        <fullName evidence="3">HNH domain-containing protein</fullName>
    </recommendedName>
</protein>
<reference evidence="1" key="1">
    <citation type="submission" date="2021-01" db="EMBL/GenBank/DDBJ databases">
        <title>Marivirga sp. nov., isolated from intertidal surface sediments.</title>
        <authorList>
            <person name="Zhang M."/>
        </authorList>
    </citation>
    <scope>NUCLEOTIDE SEQUENCE</scope>
    <source>
        <strain evidence="1">SM1354</strain>
    </source>
</reference>
<sequence>MKNSFNTKWELFLFDCVLNEKDANPNAFENFEISNELIDIHTTKYKQDYLDDRILKTDEREVDQIYHTIEKLRSELDEVKYLNLYRESFGKILSEEQYNKLIKNEKCFYCELEKKDFGELYENHLIRKKANRGFNFEIDRKNPNEEYHYDNLVMACYWCNNAKTDEFTAEEFKPIGEAIGAALMARINR</sequence>
<evidence type="ECO:0000313" key="2">
    <source>
        <dbReference type="Proteomes" id="UP000642920"/>
    </source>
</evidence>
<name>A0A937AG52_9BACT</name>
<dbReference type="Gene3D" id="3.30.40.220">
    <property type="match status" value="1"/>
</dbReference>
<evidence type="ECO:0008006" key="3">
    <source>
        <dbReference type="Google" id="ProtNLM"/>
    </source>
</evidence>
<comment type="caution">
    <text evidence="1">The sequence shown here is derived from an EMBL/GenBank/DDBJ whole genome shotgun (WGS) entry which is preliminary data.</text>
</comment>
<evidence type="ECO:0000313" key="1">
    <source>
        <dbReference type="EMBL" id="MBL0765623.1"/>
    </source>
</evidence>
<dbReference type="EMBL" id="JAERQG010000002">
    <property type="protein sequence ID" value="MBL0765623.1"/>
    <property type="molecule type" value="Genomic_DNA"/>
</dbReference>